<dbReference type="InterPro" id="IPR057744">
    <property type="entry name" value="OTAase-like"/>
</dbReference>
<dbReference type="InterPro" id="IPR011059">
    <property type="entry name" value="Metal-dep_hydrolase_composite"/>
</dbReference>
<dbReference type="Proteomes" id="UP000077469">
    <property type="component" value="Chromosome"/>
</dbReference>
<keyword evidence="2" id="KW-0378">Hydrolase</keyword>
<name>A0A0X1KPU6_9THEM</name>
<dbReference type="InterPro" id="IPR032466">
    <property type="entry name" value="Metal_Hydrolase"/>
</dbReference>
<evidence type="ECO:0000259" key="1">
    <source>
        <dbReference type="Pfam" id="PF01979"/>
    </source>
</evidence>
<dbReference type="AlphaFoldDB" id="A0A0X1KPU6"/>
<sequence>MTIQERSAIISKKFALQIKGGISVESFALLNATVFVGDGSILEKAVVLVEKGRIVKVSKLDSTTIPAGFSRIDLDGLFLMPGLIDAHLHLTGMRSGDSVKEHLLVPYETLVARAVKDLESLINAGFTTIVDAGGSIAVNLKKAVQEKTIVGPRIVAAGPSLSQTFGHGDAHYLPIDYVDPRTSKFKTPFGSLICDGVDECRKAARYALRCGADFIKIMSTGGVLSEKDRPEQVQFTMEEIQAIVQEARHAGTFVHSHAQGTEGIKNALLAGVKVIAHGIFIDEECCELAKKLDAIVVPTLSIVEHIMRFGKEIGIPEWGLKKSEEVYRAHVENIKLAYQRGVKLATGTDFLGGIKAFRQGDNALEILLFVEKLGMKKEEALVCATKHAAEAAGLSKQVGTIEEGKLADVIVLEKNPLEDVESLLNEKNVVMVMKEGEIVKNLL</sequence>
<dbReference type="GO" id="GO:0016810">
    <property type="term" value="F:hydrolase activity, acting on carbon-nitrogen (but not peptide) bonds"/>
    <property type="evidence" value="ECO:0007669"/>
    <property type="project" value="InterPro"/>
</dbReference>
<dbReference type="SUPFAM" id="SSF51556">
    <property type="entry name" value="Metallo-dependent hydrolases"/>
    <property type="match status" value="1"/>
</dbReference>
<evidence type="ECO:0000313" key="2">
    <source>
        <dbReference type="EMBL" id="AJC73273.1"/>
    </source>
</evidence>
<dbReference type="InterPro" id="IPR051781">
    <property type="entry name" value="Metallo-dep_Hydrolase"/>
</dbReference>
<proteinExistence type="predicted"/>
<gene>
    <name evidence="2" type="ORF">AJ81_02590</name>
</gene>
<dbReference type="Gene3D" id="2.30.40.10">
    <property type="entry name" value="Urease, subunit C, domain 1"/>
    <property type="match status" value="1"/>
</dbReference>
<organism evidence="2 3">
    <name type="scientific">Pseudothermotoga hypogea DSM 11164 = NBRC 106472</name>
    <dbReference type="NCBI Taxonomy" id="1123384"/>
    <lineage>
        <taxon>Bacteria</taxon>
        <taxon>Thermotogati</taxon>
        <taxon>Thermotogota</taxon>
        <taxon>Thermotogae</taxon>
        <taxon>Thermotogales</taxon>
        <taxon>Thermotogaceae</taxon>
        <taxon>Pseudothermotoga</taxon>
    </lineage>
</organism>
<dbReference type="PaxDb" id="1123384-AJ81_02590"/>
<dbReference type="KEGG" id="phy:AJ81_02590"/>
<dbReference type="CDD" id="cd01299">
    <property type="entry name" value="Met_dep_hydrolase_A"/>
    <property type="match status" value="1"/>
</dbReference>
<dbReference type="Pfam" id="PF01979">
    <property type="entry name" value="Amidohydro_1"/>
    <property type="match status" value="1"/>
</dbReference>
<dbReference type="PANTHER" id="PTHR43135:SF3">
    <property type="entry name" value="ALPHA-D-RIBOSE 1-METHYLPHOSPHONATE 5-TRIPHOSPHATE DIPHOSPHATASE"/>
    <property type="match status" value="1"/>
</dbReference>
<accession>A0A0X1KPU6</accession>
<keyword evidence="3" id="KW-1185">Reference proteome</keyword>
<feature type="domain" description="Amidohydrolase-related" evidence="1">
    <location>
        <begin position="78"/>
        <end position="439"/>
    </location>
</feature>
<dbReference type="Gene3D" id="3.20.20.140">
    <property type="entry name" value="Metal-dependent hydrolases"/>
    <property type="match status" value="1"/>
</dbReference>
<reference evidence="2 3" key="1">
    <citation type="submission" date="2014-01" db="EMBL/GenBank/DDBJ databases">
        <title>Genome sequencing of Thermotog hypogea.</title>
        <authorList>
            <person name="Zhang X."/>
            <person name="Alvare G."/>
            <person name="Fristensky B."/>
            <person name="Chen L."/>
            <person name="Suen T."/>
            <person name="Chen Q."/>
            <person name="Ma K."/>
        </authorList>
    </citation>
    <scope>NUCLEOTIDE SEQUENCE [LARGE SCALE GENOMIC DNA]</scope>
    <source>
        <strain evidence="2 3">DSM 11164</strain>
    </source>
</reference>
<protein>
    <submittedName>
        <fullName evidence="2">Amidohydrolase</fullName>
    </submittedName>
</protein>
<dbReference type="STRING" id="1123384.AJ81_02590"/>
<evidence type="ECO:0000313" key="3">
    <source>
        <dbReference type="Proteomes" id="UP000077469"/>
    </source>
</evidence>
<dbReference type="PANTHER" id="PTHR43135">
    <property type="entry name" value="ALPHA-D-RIBOSE 1-METHYLPHOSPHONATE 5-TRIPHOSPHATE DIPHOSPHATASE"/>
    <property type="match status" value="1"/>
</dbReference>
<dbReference type="EMBL" id="CP007141">
    <property type="protein sequence ID" value="AJC73273.1"/>
    <property type="molecule type" value="Genomic_DNA"/>
</dbReference>
<dbReference type="SUPFAM" id="SSF51338">
    <property type="entry name" value="Composite domain of metallo-dependent hydrolases"/>
    <property type="match status" value="1"/>
</dbReference>
<dbReference type="PATRIC" id="fig|1123384.7.peg.511"/>
<dbReference type="InterPro" id="IPR006680">
    <property type="entry name" value="Amidohydro-rel"/>
</dbReference>